<dbReference type="eggNOG" id="KOG0891">
    <property type="taxonomic scope" value="Eukaryota"/>
</dbReference>
<keyword evidence="3" id="KW-1185">Reference proteome</keyword>
<feature type="domain" description="PIK-related kinase FAT" evidence="1">
    <location>
        <begin position="9"/>
        <end position="64"/>
    </location>
</feature>
<evidence type="ECO:0000259" key="1">
    <source>
        <dbReference type="Pfam" id="PF02259"/>
    </source>
</evidence>
<reference evidence="2 3" key="1">
    <citation type="submission" date="2011-02" db="EMBL/GenBank/DDBJ databases">
        <title>The Genome Sequence of Sphaeroforma arctica JP610.</title>
        <authorList>
            <consortium name="The Broad Institute Genome Sequencing Platform"/>
            <person name="Russ C."/>
            <person name="Cuomo C."/>
            <person name="Young S.K."/>
            <person name="Zeng Q."/>
            <person name="Gargeya S."/>
            <person name="Alvarado L."/>
            <person name="Berlin A."/>
            <person name="Chapman S.B."/>
            <person name="Chen Z."/>
            <person name="Freedman E."/>
            <person name="Gellesch M."/>
            <person name="Goldberg J."/>
            <person name="Griggs A."/>
            <person name="Gujja S."/>
            <person name="Heilman E."/>
            <person name="Heiman D."/>
            <person name="Howarth C."/>
            <person name="Mehta T."/>
            <person name="Neiman D."/>
            <person name="Pearson M."/>
            <person name="Roberts A."/>
            <person name="Saif S."/>
            <person name="Shea T."/>
            <person name="Shenoy N."/>
            <person name="Sisk P."/>
            <person name="Stolte C."/>
            <person name="Sykes S."/>
            <person name="White J."/>
            <person name="Yandava C."/>
            <person name="Burger G."/>
            <person name="Gray M.W."/>
            <person name="Holland P.W.H."/>
            <person name="King N."/>
            <person name="Lang F.B.F."/>
            <person name="Roger A.J."/>
            <person name="Ruiz-Trillo I."/>
            <person name="Haas B."/>
            <person name="Nusbaum C."/>
            <person name="Birren B."/>
        </authorList>
    </citation>
    <scope>NUCLEOTIDE SEQUENCE [LARGE SCALE GENOMIC DNA]</scope>
    <source>
        <strain evidence="2 3">JP610</strain>
    </source>
</reference>
<dbReference type="InterPro" id="IPR003151">
    <property type="entry name" value="PIK-rel_kinase_FAT"/>
</dbReference>
<organism evidence="2 3">
    <name type="scientific">Sphaeroforma arctica JP610</name>
    <dbReference type="NCBI Taxonomy" id="667725"/>
    <lineage>
        <taxon>Eukaryota</taxon>
        <taxon>Ichthyosporea</taxon>
        <taxon>Ichthyophonida</taxon>
        <taxon>Sphaeroforma</taxon>
    </lineage>
</organism>
<dbReference type="OrthoDB" id="381190at2759"/>
<dbReference type="AlphaFoldDB" id="A0A0L0F353"/>
<dbReference type="Pfam" id="PF02259">
    <property type="entry name" value="FAT"/>
    <property type="match status" value="1"/>
</dbReference>
<dbReference type="EMBL" id="KQ249626">
    <property type="protein sequence ID" value="KNC71051.1"/>
    <property type="molecule type" value="Genomic_DNA"/>
</dbReference>
<proteinExistence type="predicted"/>
<gene>
    <name evidence="2" type="ORF">SARC_16415</name>
</gene>
<evidence type="ECO:0000313" key="3">
    <source>
        <dbReference type="Proteomes" id="UP000054560"/>
    </source>
</evidence>
<dbReference type="GeneID" id="25916919"/>
<protein>
    <recommendedName>
        <fullName evidence="1">PIK-related kinase FAT domain-containing protein</fullName>
    </recommendedName>
</protein>
<dbReference type="RefSeq" id="XP_014144953.1">
    <property type="nucleotide sequence ID" value="XM_014289478.1"/>
</dbReference>
<dbReference type="STRING" id="667725.A0A0L0F353"/>
<evidence type="ECO:0000313" key="2">
    <source>
        <dbReference type="EMBL" id="KNC71051.1"/>
    </source>
</evidence>
<accession>A0A0L0F353</accession>
<dbReference type="Proteomes" id="UP000054560">
    <property type="component" value="Unassembled WGS sequence"/>
</dbReference>
<sequence>YKRTDDSPEGLRKQALLRKMWTSRLKQCQRTVDVWQRILQVRLLVIPRQQDVDIWLKFSSLCRKVRTDVL</sequence>
<name>A0A0L0F353_9EUKA</name>
<feature type="non-terminal residue" evidence="2">
    <location>
        <position position="1"/>
    </location>
</feature>